<dbReference type="AlphaFoldDB" id="A0A382KLJ2"/>
<dbReference type="PANTHER" id="PTHR32057:SF14">
    <property type="entry name" value="PROTEIN ADENYLYLTRANSFERASE SELO, MITOCHONDRIAL"/>
    <property type="match status" value="1"/>
</dbReference>
<evidence type="ECO:0000313" key="9">
    <source>
        <dbReference type="EMBL" id="SVC24313.1"/>
    </source>
</evidence>
<evidence type="ECO:0000256" key="5">
    <source>
        <dbReference type="ARBA" id="ARBA00022723"/>
    </source>
</evidence>
<comment type="cofactor">
    <cofactor evidence="1">
        <name>Mg(2+)</name>
        <dbReference type="ChEBI" id="CHEBI:18420"/>
    </cofactor>
</comment>
<dbReference type="GO" id="GO:0046872">
    <property type="term" value="F:metal ion binding"/>
    <property type="evidence" value="ECO:0007669"/>
    <property type="project" value="UniProtKB-KW"/>
</dbReference>
<dbReference type="NCBIfam" id="NF000658">
    <property type="entry name" value="PRK00029.1"/>
    <property type="match status" value="1"/>
</dbReference>
<evidence type="ECO:0000256" key="2">
    <source>
        <dbReference type="ARBA" id="ARBA00009747"/>
    </source>
</evidence>
<dbReference type="Pfam" id="PF02696">
    <property type="entry name" value="SelO"/>
    <property type="match status" value="1"/>
</dbReference>
<dbReference type="InterPro" id="IPR003846">
    <property type="entry name" value="SelO"/>
</dbReference>
<evidence type="ECO:0000256" key="7">
    <source>
        <dbReference type="ARBA" id="ARBA00022840"/>
    </source>
</evidence>
<dbReference type="GO" id="GO:0070733">
    <property type="term" value="F:AMPylase activity"/>
    <property type="evidence" value="ECO:0007669"/>
    <property type="project" value="TreeGrafter"/>
</dbReference>
<dbReference type="EMBL" id="UINC01080921">
    <property type="protein sequence ID" value="SVC24313.1"/>
    <property type="molecule type" value="Genomic_DNA"/>
</dbReference>
<dbReference type="GO" id="GO:0005524">
    <property type="term" value="F:ATP binding"/>
    <property type="evidence" value="ECO:0007669"/>
    <property type="project" value="UniProtKB-KW"/>
</dbReference>
<sequence>MSKFISDISNVGWKFDNSYISLPNILMTKINPTRVKFPKLVILNHDLAKDLNLDFNYINENKLASVFAGNELPKGAESIAQAYAGHQFGYFTMLGDGRAILLGEHINSKKNRFDIQFKGSGKTPYSRNGDGKAALGPMLREYLFSEAMYGLTIPTTRSLAVVTTGEEVMREKNLQGAILTRVASSHIRVGTFQYLTMKGDINTLKKLVDYTINRHYSNLTKKENPAITLLEGLIEKQISLIVNWMRVGFIHGVMNTDNVALSGETIDYGPCAFMDFYNPKTVFSSIDHQGRYSFANQEIICHWNVSRFAETLIPLLDDNEDMAIKIGTKIINKFSDKFKYKWISMMRN</sequence>
<evidence type="ECO:0000256" key="6">
    <source>
        <dbReference type="ARBA" id="ARBA00022741"/>
    </source>
</evidence>
<keyword evidence="3" id="KW-0808">Transferase</keyword>
<accession>A0A382KLJ2</accession>
<evidence type="ECO:0000256" key="1">
    <source>
        <dbReference type="ARBA" id="ARBA00001946"/>
    </source>
</evidence>
<evidence type="ECO:0008006" key="10">
    <source>
        <dbReference type="Google" id="ProtNLM"/>
    </source>
</evidence>
<keyword evidence="5" id="KW-0479">Metal-binding</keyword>
<dbReference type="PANTHER" id="PTHR32057">
    <property type="entry name" value="PROTEIN ADENYLYLTRANSFERASE SELO, MITOCHONDRIAL"/>
    <property type="match status" value="1"/>
</dbReference>
<keyword evidence="7" id="KW-0067">ATP-binding</keyword>
<keyword evidence="6" id="KW-0547">Nucleotide-binding</keyword>
<feature type="non-terminal residue" evidence="9">
    <location>
        <position position="348"/>
    </location>
</feature>
<keyword evidence="8" id="KW-0460">Magnesium</keyword>
<evidence type="ECO:0000256" key="8">
    <source>
        <dbReference type="ARBA" id="ARBA00022842"/>
    </source>
</evidence>
<evidence type="ECO:0000256" key="3">
    <source>
        <dbReference type="ARBA" id="ARBA00022679"/>
    </source>
</evidence>
<protein>
    <recommendedName>
        <fullName evidence="10">YdiU family protein</fullName>
    </recommendedName>
</protein>
<gene>
    <name evidence="9" type="ORF">METZ01_LOCUS277167</name>
</gene>
<evidence type="ECO:0000256" key="4">
    <source>
        <dbReference type="ARBA" id="ARBA00022695"/>
    </source>
</evidence>
<name>A0A382KLJ2_9ZZZZ</name>
<proteinExistence type="inferred from homology"/>
<organism evidence="9">
    <name type="scientific">marine metagenome</name>
    <dbReference type="NCBI Taxonomy" id="408172"/>
    <lineage>
        <taxon>unclassified sequences</taxon>
        <taxon>metagenomes</taxon>
        <taxon>ecological metagenomes</taxon>
    </lineage>
</organism>
<reference evidence="9" key="1">
    <citation type="submission" date="2018-05" db="EMBL/GenBank/DDBJ databases">
        <authorList>
            <person name="Lanie J.A."/>
            <person name="Ng W.-L."/>
            <person name="Kazmierczak K.M."/>
            <person name="Andrzejewski T.M."/>
            <person name="Davidsen T.M."/>
            <person name="Wayne K.J."/>
            <person name="Tettelin H."/>
            <person name="Glass J.I."/>
            <person name="Rusch D."/>
            <person name="Podicherti R."/>
            <person name="Tsui H.-C.T."/>
            <person name="Winkler M.E."/>
        </authorList>
    </citation>
    <scope>NUCLEOTIDE SEQUENCE</scope>
</reference>
<keyword evidence="4" id="KW-0548">Nucleotidyltransferase</keyword>
<comment type="similarity">
    <text evidence="2">Belongs to the SELO family.</text>
</comment>